<reference evidence="6 7" key="1">
    <citation type="submission" date="2021-06" db="EMBL/GenBank/DDBJ databases">
        <authorList>
            <person name="Palmer J.M."/>
        </authorList>
    </citation>
    <scope>NUCLEOTIDE SEQUENCE [LARGE SCALE GENOMIC DNA]</scope>
    <source>
        <strain evidence="6 7">XC_2019</strain>
        <tissue evidence="6">Muscle</tissue>
    </source>
</reference>
<feature type="region of interest" description="Disordered" evidence="4">
    <location>
        <begin position="32"/>
        <end position="55"/>
    </location>
</feature>
<dbReference type="PANTHER" id="PTHR45736:SF5">
    <property type="entry name" value="ZINC FINGER MYM-TYPE PROTEIN 4"/>
    <property type="match status" value="1"/>
</dbReference>
<evidence type="ECO:0000256" key="2">
    <source>
        <dbReference type="ARBA" id="ARBA00022553"/>
    </source>
</evidence>
<dbReference type="InterPro" id="IPR021893">
    <property type="entry name" value="ZMYM2-like_C"/>
</dbReference>
<evidence type="ECO:0000313" key="7">
    <source>
        <dbReference type="Proteomes" id="UP001434883"/>
    </source>
</evidence>
<dbReference type="InterPro" id="IPR051284">
    <property type="entry name" value="ZnF_MYMT-QRICH1"/>
</dbReference>
<dbReference type="EMBL" id="JAHRIN010077044">
    <property type="protein sequence ID" value="MEQ2218502.1"/>
    <property type="molecule type" value="Genomic_DNA"/>
</dbReference>
<gene>
    <name evidence="6" type="ORF">XENOCAPTIV_004067</name>
</gene>
<comment type="caution">
    <text evidence="6">The sequence shown here is derived from an EMBL/GenBank/DDBJ whole genome shotgun (WGS) entry which is preliminary data.</text>
</comment>
<dbReference type="Pfam" id="PF12012">
    <property type="entry name" value="DUF3504"/>
    <property type="match status" value="1"/>
</dbReference>
<keyword evidence="1" id="KW-1017">Isopeptide bond</keyword>
<keyword evidence="3" id="KW-0832">Ubl conjugation</keyword>
<keyword evidence="2" id="KW-0597">Phosphoprotein</keyword>
<keyword evidence="7" id="KW-1185">Reference proteome</keyword>
<evidence type="ECO:0000313" key="6">
    <source>
        <dbReference type="EMBL" id="MEQ2218502.1"/>
    </source>
</evidence>
<evidence type="ECO:0000256" key="1">
    <source>
        <dbReference type="ARBA" id="ARBA00022499"/>
    </source>
</evidence>
<organism evidence="6 7">
    <name type="scientific">Xenoophorus captivus</name>
    <dbReference type="NCBI Taxonomy" id="1517983"/>
    <lineage>
        <taxon>Eukaryota</taxon>
        <taxon>Metazoa</taxon>
        <taxon>Chordata</taxon>
        <taxon>Craniata</taxon>
        <taxon>Vertebrata</taxon>
        <taxon>Euteleostomi</taxon>
        <taxon>Actinopterygii</taxon>
        <taxon>Neopterygii</taxon>
        <taxon>Teleostei</taxon>
        <taxon>Neoteleostei</taxon>
        <taxon>Acanthomorphata</taxon>
        <taxon>Ovalentaria</taxon>
        <taxon>Atherinomorphae</taxon>
        <taxon>Cyprinodontiformes</taxon>
        <taxon>Goodeidae</taxon>
        <taxon>Xenoophorus</taxon>
    </lineage>
</organism>
<evidence type="ECO:0000259" key="5">
    <source>
        <dbReference type="Pfam" id="PF12012"/>
    </source>
</evidence>
<protein>
    <recommendedName>
        <fullName evidence="5">ZMYM2-like/QRICH1 C-terminal domain-containing protein</fullName>
    </recommendedName>
</protein>
<evidence type="ECO:0000256" key="4">
    <source>
        <dbReference type="SAM" id="MobiDB-lite"/>
    </source>
</evidence>
<dbReference type="Proteomes" id="UP001434883">
    <property type="component" value="Unassembled WGS sequence"/>
</dbReference>
<sequence>AWVQSVTSATWPACCSTVTFILRRANTPPAATARTLPHQCHPASTQTDAMRAPAPRRRQMKNKSVLCRPFTTDQEIMCQLPSSSPESKGGIVPSRVEESYLWECKQLGAYSPIVLLHTLLFFCTKNLHLTTLAEHQHLSFSNFTRRFKPFSAAGNVCYLQYERSRRETSDSEQKGDASPSFGFIEI</sequence>
<accession>A0ABV0SEX1</accession>
<evidence type="ECO:0000256" key="3">
    <source>
        <dbReference type="ARBA" id="ARBA00022843"/>
    </source>
</evidence>
<feature type="non-terminal residue" evidence="6">
    <location>
        <position position="1"/>
    </location>
</feature>
<name>A0ABV0SEX1_9TELE</name>
<feature type="domain" description="ZMYM2-like/QRICH1 C-terminal" evidence="5">
    <location>
        <begin position="92"/>
        <end position="174"/>
    </location>
</feature>
<dbReference type="PANTHER" id="PTHR45736">
    <property type="entry name" value="ZINC FINGER MYM-TYPE PROTEIN"/>
    <property type="match status" value="1"/>
</dbReference>
<proteinExistence type="predicted"/>